<evidence type="ECO:0000313" key="2">
    <source>
        <dbReference type="Proteomes" id="UP001172457"/>
    </source>
</evidence>
<dbReference type="EMBL" id="JARYMX010000096">
    <property type="protein sequence ID" value="KAJ9535908.1"/>
    <property type="molecule type" value="Genomic_DNA"/>
</dbReference>
<organism evidence="1 2">
    <name type="scientific">Centaurea solstitialis</name>
    <name type="common">yellow star-thistle</name>
    <dbReference type="NCBI Taxonomy" id="347529"/>
    <lineage>
        <taxon>Eukaryota</taxon>
        <taxon>Viridiplantae</taxon>
        <taxon>Streptophyta</taxon>
        <taxon>Embryophyta</taxon>
        <taxon>Tracheophyta</taxon>
        <taxon>Spermatophyta</taxon>
        <taxon>Magnoliopsida</taxon>
        <taxon>eudicotyledons</taxon>
        <taxon>Gunneridae</taxon>
        <taxon>Pentapetalae</taxon>
        <taxon>asterids</taxon>
        <taxon>campanulids</taxon>
        <taxon>Asterales</taxon>
        <taxon>Asteraceae</taxon>
        <taxon>Carduoideae</taxon>
        <taxon>Cardueae</taxon>
        <taxon>Centaureinae</taxon>
        <taxon>Centaurea</taxon>
    </lineage>
</organism>
<protein>
    <submittedName>
        <fullName evidence="1">Uncharacterized protein</fullName>
    </submittedName>
</protein>
<reference evidence="1" key="1">
    <citation type="submission" date="2023-03" db="EMBL/GenBank/DDBJ databases">
        <title>Chromosome-scale reference genome and RAD-based genetic map of yellow starthistle (Centaurea solstitialis) reveal putative structural variation and QTLs associated with invader traits.</title>
        <authorList>
            <person name="Reatini B."/>
            <person name="Cang F.A."/>
            <person name="Jiang Q."/>
            <person name="Mckibben M.T.W."/>
            <person name="Barker M.S."/>
            <person name="Rieseberg L.H."/>
            <person name="Dlugosch K.M."/>
        </authorList>
    </citation>
    <scope>NUCLEOTIDE SEQUENCE</scope>
    <source>
        <strain evidence="1">CAN-66</strain>
        <tissue evidence="1">Leaf</tissue>
    </source>
</reference>
<dbReference type="Proteomes" id="UP001172457">
    <property type="component" value="Unassembled WGS sequence"/>
</dbReference>
<comment type="caution">
    <text evidence="1">The sequence shown here is derived from an EMBL/GenBank/DDBJ whole genome shotgun (WGS) entry which is preliminary data.</text>
</comment>
<accession>A0AA38SBN6</accession>
<evidence type="ECO:0000313" key="1">
    <source>
        <dbReference type="EMBL" id="KAJ9535908.1"/>
    </source>
</evidence>
<dbReference type="AlphaFoldDB" id="A0AA38SBN6"/>
<name>A0AA38SBN6_9ASTR</name>
<gene>
    <name evidence="1" type="ORF">OSB04_un000924</name>
</gene>
<sequence>MLSHPSVGRDPESCLRFWRSFVYLRISPYTRNSTLLCLTQVNWFREHSATFWRLSLSTRFTAYVPFTPSHSEEHLPPRLTAAAGTELAGASSSSLVMIAHSTKELYKRHCPSSLTRYCWIGLSPLSKIPHCCPPRESGPCLSPSVADHPKRPAKHHWLGQPLPDQLPNTTQAHQTALFSFLQDLARTVRQIPTLIDILEKLVKSRQTLSKAMVARNGFSQVIDSPYGRLA</sequence>
<keyword evidence="2" id="KW-1185">Reference proteome</keyword>
<proteinExistence type="predicted"/>